<feature type="transmembrane region" description="Helical" evidence="1">
    <location>
        <begin position="450"/>
        <end position="469"/>
    </location>
</feature>
<dbReference type="EMBL" id="BAABKE010000005">
    <property type="protein sequence ID" value="GAA5101317.1"/>
    <property type="molecule type" value="Genomic_DNA"/>
</dbReference>
<feature type="transmembrane region" description="Helical" evidence="1">
    <location>
        <begin position="89"/>
        <end position="112"/>
    </location>
</feature>
<comment type="caution">
    <text evidence="2">The sequence shown here is derived from an EMBL/GenBank/DDBJ whole genome shotgun (WGS) entry which is preliminary data.</text>
</comment>
<feature type="transmembrane region" description="Helical" evidence="1">
    <location>
        <begin position="272"/>
        <end position="292"/>
    </location>
</feature>
<keyword evidence="3" id="KW-1185">Reference proteome</keyword>
<evidence type="ECO:0000313" key="2">
    <source>
        <dbReference type="EMBL" id="GAA5101317.1"/>
    </source>
</evidence>
<sequence length="522" mass="57275">MGEQPQMKDQSKGLINKFLNGIEWVGNKLPAPALLFFYSMLLIMIVSLPLSYVDFSFTLTNSHGESVVQTEKVYNLLSGEKLLYFLTDFVRIFVTFAPLGVVVVGMLGIGIAERTGYVNVALQKLLNITPKKLLTPMVLFVAMLSHFAADAGYIVVIPIGGILFYAAGRHPVAGIAAAFAGVSAGFSANMIPATNDILLQGITQSAARIVDPEYTVNVLSNWAFGSASVFFLIVVGWFVTDKIVEPRLKRTQIDDDAQVEEHKEITAKESQAFWISSIVMVAVLSVFVIWAIPTDSLLRHEGSLTSAGAPLMKSIVAIIFIVFIIPGIVYGYLVGYYKKADDIITSLTENMKDMSSFLIMMFFCAFFIEAFTQSGLGRLIALAGAETLQNMNVGPKTTVVMAILFIAFINLFIGSASAKWVLLSPILVPMLMHLGIAPELTQAAYRVGDSTTNIISPLMTYFALVVVYCQRYIKTTGIGTLISIMIPYTIAFLISWIIFLLIWWGLGLPLGIEGHYFYTHHA</sequence>
<dbReference type="Pfam" id="PF03806">
    <property type="entry name" value="ABG_transport"/>
    <property type="match status" value="1"/>
</dbReference>
<feature type="transmembrane region" description="Helical" evidence="1">
    <location>
        <begin position="33"/>
        <end position="52"/>
    </location>
</feature>
<feature type="transmembrane region" description="Helical" evidence="1">
    <location>
        <begin position="481"/>
        <end position="506"/>
    </location>
</feature>
<name>A0ABP9MXM6_9GAMM</name>
<feature type="transmembrane region" description="Helical" evidence="1">
    <location>
        <begin position="222"/>
        <end position="240"/>
    </location>
</feature>
<feature type="transmembrane region" description="Helical" evidence="1">
    <location>
        <begin position="133"/>
        <end position="166"/>
    </location>
</feature>
<keyword evidence="1" id="KW-0472">Membrane</keyword>
<feature type="transmembrane region" description="Helical" evidence="1">
    <location>
        <begin position="393"/>
        <end position="413"/>
    </location>
</feature>
<keyword evidence="1" id="KW-0812">Transmembrane</keyword>
<gene>
    <name evidence="2" type="ORF">GCM10023338_17060</name>
</gene>
<evidence type="ECO:0000313" key="3">
    <source>
        <dbReference type="Proteomes" id="UP001500631"/>
    </source>
</evidence>
<proteinExistence type="predicted"/>
<feature type="transmembrane region" description="Helical" evidence="1">
    <location>
        <begin position="420"/>
        <end position="438"/>
    </location>
</feature>
<keyword evidence="1" id="KW-1133">Transmembrane helix</keyword>
<accession>A0ABP9MXM6</accession>
<dbReference type="PANTHER" id="PTHR30282:SF1">
    <property type="entry name" value="ABGT FAMILY TRANSPORTER"/>
    <property type="match status" value="1"/>
</dbReference>
<reference evidence="3" key="1">
    <citation type="journal article" date="2019" name="Int. J. Syst. Evol. Microbiol.">
        <title>The Global Catalogue of Microorganisms (GCM) 10K type strain sequencing project: providing services to taxonomists for standard genome sequencing and annotation.</title>
        <authorList>
            <consortium name="The Broad Institute Genomics Platform"/>
            <consortium name="The Broad Institute Genome Sequencing Center for Infectious Disease"/>
            <person name="Wu L."/>
            <person name="Ma J."/>
        </authorList>
    </citation>
    <scope>NUCLEOTIDE SEQUENCE [LARGE SCALE GENOMIC DNA]</scope>
    <source>
        <strain evidence="3">JCM 18424</strain>
    </source>
</reference>
<protein>
    <submittedName>
        <fullName evidence="2">AbgT family transporter</fullName>
    </submittedName>
</protein>
<feature type="transmembrane region" description="Helical" evidence="1">
    <location>
        <begin position="312"/>
        <end position="333"/>
    </location>
</feature>
<evidence type="ECO:0000256" key="1">
    <source>
        <dbReference type="SAM" id="Phobius"/>
    </source>
</evidence>
<dbReference type="PANTHER" id="PTHR30282">
    <property type="entry name" value="P-AMINOBENZOYL GLUTAMATE TRANSPORTER"/>
    <property type="match status" value="1"/>
</dbReference>
<organism evidence="2 3">
    <name type="scientific">Wohlfahrtiimonas larvae</name>
    <dbReference type="NCBI Taxonomy" id="1157986"/>
    <lineage>
        <taxon>Bacteria</taxon>
        <taxon>Pseudomonadati</taxon>
        <taxon>Pseudomonadota</taxon>
        <taxon>Gammaproteobacteria</taxon>
        <taxon>Cardiobacteriales</taxon>
        <taxon>Ignatzschineriaceae</taxon>
        <taxon>Wohlfahrtiimonas</taxon>
    </lineage>
</organism>
<dbReference type="Proteomes" id="UP001500631">
    <property type="component" value="Unassembled WGS sequence"/>
</dbReference>
<dbReference type="InterPro" id="IPR004697">
    <property type="entry name" value="AbgT"/>
</dbReference>
<feature type="transmembrane region" description="Helical" evidence="1">
    <location>
        <begin position="354"/>
        <end position="373"/>
    </location>
</feature>
<dbReference type="RefSeq" id="WP_077925728.1">
    <property type="nucleotide sequence ID" value="NZ_BAABKE010000005.1"/>
</dbReference>